<evidence type="ECO:0000313" key="8">
    <source>
        <dbReference type="EMBL" id="KAF6151464.1"/>
    </source>
</evidence>
<evidence type="ECO:0000256" key="4">
    <source>
        <dbReference type="ARBA" id="ARBA00023163"/>
    </source>
</evidence>
<sequence length="307" mass="34640">MEDLPNPNSPPHHLSSLPPGFRFRPTSKQLLCFYLFNHNNNNPSTSHHHFFGFDLIREFDLYNYNPFDLSETDSFPFGHGGSKKHWYFFTTVKGKGGRRKAKGGFWQSKERVRDVLGGNVVLGTKRSFVFYRGDLTKSSRTNWIMIEYSLVDYRKDSFVVCRVYLKSRGNNVAVLSPNFYAEERTAVMHNNCNDVPYKQHDVARKSGFAEVVPQEVDSDNVTGRVHSRMTSVSDDVAVAGLVSDDGFGSSLGFPQTEQLMISTKKIISGSVLFNDAVEDDLLNDSTILEGDFIELDDLLCPLLGDDP</sequence>
<keyword evidence="3" id="KW-0238">DNA-binding</keyword>
<evidence type="ECO:0000313" key="9">
    <source>
        <dbReference type="Proteomes" id="UP000541444"/>
    </source>
</evidence>
<proteinExistence type="predicted"/>
<dbReference type="GO" id="GO:0003677">
    <property type="term" value="F:DNA binding"/>
    <property type="evidence" value="ECO:0007669"/>
    <property type="project" value="UniProtKB-KW"/>
</dbReference>
<dbReference type="Gene3D" id="2.170.150.80">
    <property type="entry name" value="NAC domain"/>
    <property type="match status" value="1"/>
</dbReference>
<dbReference type="PANTHER" id="PTHR31989">
    <property type="entry name" value="NAC DOMAIN-CONTAINING PROTEIN 82-RELATED"/>
    <property type="match status" value="1"/>
</dbReference>
<comment type="subcellular location">
    <subcellularLocation>
        <location evidence="1">Nucleus</location>
    </subcellularLocation>
</comment>
<keyword evidence="4" id="KW-0804">Transcription</keyword>
<dbReference type="PROSITE" id="PS51005">
    <property type="entry name" value="NAC"/>
    <property type="match status" value="1"/>
</dbReference>
<feature type="region of interest" description="Disordered" evidence="6">
    <location>
        <begin position="1"/>
        <end position="20"/>
    </location>
</feature>
<gene>
    <name evidence="8" type="ORF">GIB67_016276</name>
</gene>
<evidence type="ECO:0000256" key="1">
    <source>
        <dbReference type="ARBA" id="ARBA00004123"/>
    </source>
</evidence>
<evidence type="ECO:0000259" key="7">
    <source>
        <dbReference type="PROSITE" id="PS51005"/>
    </source>
</evidence>
<keyword evidence="5" id="KW-0539">Nucleus</keyword>
<dbReference type="GO" id="GO:0005634">
    <property type="term" value="C:nucleus"/>
    <property type="evidence" value="ECO:0007669"/>
    <property type="project" value="UniProtKB-SubCell"/>
</dbReference>
<organism evidence="8 9">
    <name type="scientific">Kingdonia uniflora</name>
    <dbReference type="NCBI Taxonomy" id="39325"/>
    <lineage>
        <taxon>Eukaryota</taxon>
        <taxon>Viridiplantae</taxon>
        <taxon>Streptophyta</taxon>
        <taxon>Embryophyta</taxon>
        <taxon>Tracheophyta</taxon>
        <taxon>Spermatophyta</taxon>
        <taxon>Magnoliopsida</taxon>
        <taxon>Ranunculales</taxon>
        <taxon>Circaeasteraceae</taxon>
        <taxon>Kingdonia</taxon>
    </lineage>
</organism>
<keyword evidence="2" id="KW-0805">Transcription regulation</keyword>
<reference evidence="8 9" key="1">
    <citation type="journal article" date="2020" name="IScience">
        <title>Genome Sequencing of the Endangered Kingdonia uniflora (Circaeasteraceae, Ranunculales) Reveals Potential Mechanisms of Evolutionary Specialization.</title>
        <authorList>
            <person name="Sun Y."/>
            <person name="Deng T."/>
            <person name="Zhang A."/>
            <person name="Moore M.J."/>
            <person name="Landis J.B."/>
            <person name="Lin N."/>
            <person name="Zhang H."/>
            <person name="Zhang X."/>
            <person name="Huang J."/>
            <person name="Zhang X."/>
            <person name="Sun H."/>
            <person name="Wang H."/>
        </authorList>
    </citation>
    <scope>NUCLEOTIDE SEQUENCE [LARGE SCALE GENOMIC DNA]</scope>
    <source>
        <strain evidence="8">TB1705</strain>
        <tissue evidence="8">Leaf</tissue>
    </source>
</reference>
<evidence type="ECO:0000256" key="3">
    <source>
        <dbReference type="ARBA" id="ARBA00023125"/>
    </source>
</evidence>
<dbReference type="GO" id="GO:0006355">
    <property type="term" value="P:regulation of DNA-templated transcription"/>
    <property type="evidence" value="ECO:0007669"/>
    <property type="project" value="InterPro"/>
</dbReference>
<evidence type="ECO:0000256" key="5">
    <source>
        <dbReference type="ARBA" id="ARBA00023242"/>
    </source>
</evidence>
<accession>A0A7J7M9L7</accession>
<protein>
    <recommendedName>
        <fullName evidence="7">NAC domain-containing protein</fullName>
    </recommendedName>
</protein>
<feature type="domain" description="NAC" evidence="7">
    <location>
        <begin position="17"/>
        <end position="166"/>
    </location>
</feature>
<dbReference type="SUPFAM" id="SSF101941">
    <property type="entry name" value="NAC domain"/>
    <property type="match status" value="1"/>
</dbReference>
<dbReference type="AlphaFoldDB" id="A0A7J7M9L7"/>
<keyword evidence="9" id="KW-1185">Reference proteome</keyword>
<comment type="caution">
    <text evidence="8">The sequence shown here is derived from an EMBL/GenBank/DDBJ whole genome shotgun (WGS) entry which is preliminary data.</text>
</comment>
<dbReference type="OrthoDB" id="1674324at2759"/>
<name>A0A7J7M9L7_9MAGN</name>
<dbReference type="InterPro" id="IPR003441">
    <property type="entry name" value="NAC-dom"/>
</dbReference>
<evidence type="ECO:0000256" key="2">
    <source>
        <dbReference type="ARBA" id="ARBA00023015"/>
    </source>
</evidence>
<dbReference type="InterPro" id="IPR036093">
    <property type="entry name" value="NAC_dom_sf"/>
</dbReference>
<feature type="compositionally biased region" description="Low complexity" evidence="6">
    <location>
        <begin position="1"/>
        <end position="19"/>
    </location>
</feature>
<dbReference type="Proteomes" id="UP000541444">
    <property type="component" value="Unassembled WGS sequence"/>
</dbReference>
<dbReference type="Pfam" id="PF02365">
    <property type="entry name" value="NAM"/>
    <property type="match status" value="1"/>
</dbReference>
<evidence type="ECO:0000256" key="6">
    <source>
        <dbReference type="SAM" id="MobiDB-lite"/>
    </source>
</evidence>
<dbReference type="EMBL" id="JACGCM010001690">
    <property type="protein sequence ID" value="KAF6151464.1"/>
    <property type="molecule type" value="Genomic_DNA"/>
</dbReference>